<dbReference type="AlphaFoldDB" id="A0A0C3EHB0"/>
<dbReference type="EMBL" id="KN822012">
    <property type="protein sequence ID" value="KIM67639.1"/>
    <property type="molecule type" value="Genomic_DNA"/>
</dbReference>
<accession>A0A0C3EHB0</accession>
<evidence type="ECO:0000313" key="1">
    <source>
        <dbReference type="EMBL" id="KIM67639.1"/>
    </source>
</evidence>
<reference evidence="1 2" key="1">
    <citation type="submission" date="2014-04" db="EMBL/GenBank/DDBJ databases">
        <authorList>
            <consortium name="DOE Joint Genome Institute"/>
            <person name="Kuo A."/>
            <person name="Kohler A."/>
            <person name="Nagy L.G."/>
            <person name="Floudas D."/>
            <person name="Copeland A."/>
            <person name="Barry K.W."/>
            <person name="Cichocki N."/>
            <person name="Veneault-Fourrey C."/>
            <person name="LaButti K."/>
            <person name="Lindquist E.A."/>
            <person name="Lipzen A."/>
            <person name="Lundell T."/>
            <person name="Morin E."/>
            <person name="Murat C."/>
            <person name="Sun H."/>
            <person name="Tunlid A."/>
            <person name="Henrissat B."/>
            <person name="Grigoriev I.V."/>
            <person name="Hibbett D.S."/>
            <person name="Martin F."/>
            <person name="Nordberg H.P."/>
            <person name="Cantor M.N."/>
            <person name="Hua S.X."/>
        </authorList>
    </citation>
    <scope>NUCLEOTIDE SEQUENCE [LARGE SCALE GENOMIC DNA]</scope>
    <source>
        <strain evidence="1 2">Foug A</strain>
    </source>
</reference>
<dbReference type="InParanoid" id="A0A0C3EHB0"/>
<reference evidence="2" key="2">
    <citation type="submission" date="2015-01" db="EMBL/GenBank/DDBJ databases">
        <title>Evolutionary Origins and Diversification of the Mycorrhizal Mutualists.</title>
        <authorList>
            <consortium name="DOE Joint Genome Institute"/>
            <consortium name="Mycorrhizal Genomics Consortium"/>
            <person name="Kohler A."/>
            <person name="Kuo A."/>
            <person name="Nagy L.G."/>
            <person name="Floudas D."/>
            <person name="Copeland A."/>
            <person name="Barry K.W."/>
            <person name="Cichocki N."/>
            <person name="Veneault-Fourrey C."/>
            <person name="LaButti K."/>
            <person name="Lindquist E.A."/>
            <person name="Lipzen A."/>
            <person name="Lundell T."/>
            <person name="Morin E."/>
            <person name="Murat C."/>
            <person name="Riley R."/>
            <person name="Ohm R."/>
            <person name="Sun H."/>
            <person name="Tunlid A."/>
            <person name="Henrissat B."/>
            <person name="Grigoriev I.V."/>
            <person name="Hibbett D.S."/>
            <person name="Martin F."/>
        </authorList>
    </citation>
    <scope>NUCLEOTIDE SEQUENCE [LARGE SCALE GENOMIC DNA]</scope>
    <source>
        <strain evidence="2">Foug A</strain>
    </source>
</reference>
<proteinExistence type="predicted"/>
<evidence type="ECO:0000313" key="2">
    <source>
        <dbReference type="Proteomes" id="UP000053989"/>
    </source>
</evidence>
<dbReference type="HOGENOM" id="CLU_1390969_0_0_1"/>
<gene>
    <name evidence="1" type="ORF">SCLCIDRAFT_1113083</name>
</gene>
<keyword evidence="2" id="KW-1185">Reference proteome</keyword>
<dbReference type="Proteomes" id="UP000053989">
    <property type="component" value="Unassembled WGS sequence"/>
</dbReference>
<name>A0A0C3EHB0_9AGAM</name>
<sequence length="196" mass="21559">MAERRGSVTTWKEEEPCRRQGSEPSLVLFWINIDLPVDVLTSGERSAATDYGIYYVTARVFLQSNIDPFVHGQLYAILPCVRRQTGHVPSGLTTHTKQPTIANKSRGPFSAGVRAVTRTQKLHTPELIFNFKHGFPPLLLLSPTGIGTCSMTYVTTISTFACAEKGPTAIVLSLTRIVNHSTAEANGGKRCDNKRK</sequence>
<organism evidence="1 2">
    <name type="scientific">Scleroderma citrinum Foug A</name>
    <dbReference type="NCBI Taxonomy" id="1036808"/>
    <lineage>
        <taxon>Eukaryota</taxon>
        <taxon>Fungi</taxon>
        <taxon>Dikarya</taxon>
        <taxon>Basidiomycota</taxon>
        <taxon>Agaricomycotina</taxon>
        <taxon>Agaricomycetes</taxon>
        <taxon>Agaricomycetidae</taxon>
        <taxon>Boletales</taxon>
        <taxon>Sclerodermatineae</taxon>
        <taxon>Sclerodermataceae</taxon>
        <taxon>Scleroderma</taxon>
    </lineage>
</organism>
<protein>
    <submittedName>
        <fullName evidence="1">Uncharacterized protein</fullName>
    </submittedName>
</protein>